<name>A0A317XGS0_9EURO</name>
<dbReference type="GeneID" id="37118271"/>
<keyword evidence="3" id="KW-1185">Reference proteome</keyword>
<dbReference type="OrthoDB" id="2107166at2759"/>
<feature type="non-terminal residue" evidence="2">
    <location>
        <position position="1"/>
    </location>
</feature>
<dbReference type="CDD" id="cd00118">
    <property type="entry name" value="LysM"/>
    <property type="match status" value="1"/>
</dbReference>
<gene>
    <name evidence="2" type="ORF">BO94DRAFT_591731</name>
</gene>
<protein>
    <recommendedName>
        <fullName evidence="1">LysM domain-containing protein</fullName>
    </recommendedName>
</protein>
<dbReference type="Pfam" id="PF01476">
    <property type="entry name" value="LysM"/>
    <property type="match status" value="1"/>
</dbReference>
<comment type="caution">
    <text evidence="2">The sequence shown here is derived from an EMBL/GenBank/DDBJ whole genome shotgun (WGS) entry which is preliminary data.</text>
</comment>
<sequence>SPLIHFSLSQSQDHVFPHHLLSLSRYPHHHHINIPNLHPTTLHTTIGLHTVTPNDTIASISNLHSRGICDIARLNRMADATLPLLTGEKLLIPPETCTPDNSTCLILPNPSGTYADCVSGGPHAYYTLEGDTIRYIALKLNITVAALSATAQGVSPTQMPLCKWVIFSKSRSVVPVGARLSRCCLRTARIRIWRRRWERPWDRLWG</sequence>
<dbReference type="STRING" id="1450535.A0A317XGS0"/>
<dbReference type="InterPro" id="IPR036779">
    <property type="entry name" value="LysM_dom_sf"/>
</dbReference>
<reference evidence="2 3" key="1">
    <citation type="submission" date="2016-12" db="EMBL/GenBank/DDBJ databases">
        <title>The genomes of Aspergillus section Nigri reveals drivers in fungal speciation.</title>
        <authorList>
            <consortium name="DOE Joint Genome Institute"/>
            <person name="Vesth T.C."/>
            <person name="Nybo J."/>
            <person name="Theobald S."/>
            <person name="Brandl J."/>
            <person name="Frisvad J.C."/>
            <person name="Nielsen K.F."/>
            <person name="Lyhne E.K."/>
            <person name="Kogle M.E."/>
            <person name="Kuo A."/>
            <person name="Riley R."/>
            <person name="Clum A."/>
            <person name="Nolan M."/>
            <person name="Lipzen A."/>
            <person name="Salamov A."/>
            <person name="Henrissat B."/>
            <person name="Wiebenga A."/>
            <person name="De Vries R.P."/>
            <person name="Grigoriev I.V."/>
            <person name="Mortensen U.H."/>
            <person name="Andersen M.R."/>
            <person name="Baker S.E."/>
        </authorList>
    </citation>
    <scope>NUCLEOTIDE SEQUENCE [LARGE SCALE GENOMIC DNA]</scope>
    <source>
        <strain evidence="2 3">CBS 115572</strain>
    </source>
</reference>
<evidence type="ECO:0000313" key="2">
    <source>
        <dbReference type="EMBL" id="PWY96180.1"/>
    </source>
</evidence>
<dbReference type="SUPFAM" id="SSF54106">
    <property type="entry name" value="LysM domain"/>
    <property type="match status" value="1"/>
</dbReference>
<proteinExistence type="predicted"/>
<dbReference type="Proteomes" id="UP000246702">
    <property type="component" value="Unassembled WGS sequence"/>
</dbReference>
<evidence type="ECO:0000313" key="3">
    <source>
        <dbReference type="Proteomes" id="UP000246702"/>
    </source>
</evidence>
<accession>A0A317XGS0</accession>
<dbReference type="Gene3D" id="3.10.350.10">
    <property type="entry name" value="LysM domain"/>
    <property type="match status" value="1"/>
</dbReference>
<organism evidence="2 3">
    <name type="scientific">Aspergillus sclerotioniger CBS 115572</name>
    <dbReference type="NCBI Taxonomy" id="1450535"/>
    <lineage>
        <taxon>Eukaryota</taxon>
        <taxon>Fungi</taxon>
        <taxon>Dikarya</taxon>
        <taxon>Ascomycota</taxon>
        <taxon>Pezizomycotina</taxon>
        <taxon>Eurotiomycetes</taxon>
        <taxon>Eurotiomycetidae</taxon>
        <taxon>Eurotiales</taxon>
        <taxon>Aspergillaceae</taxon>
        <taxon>Aspergillus</taxon>
        <taxon>Aspergillus subgen. Circumdati</taxon>
    </lineage>
</organism>
<dbReference type="InterPro" id="IPR018392">
    <property type="entry name" value="LysM"/>
</dbReference>
<dbReference type="EMBL" id="MSFK01000001">
    <property type="protein sequence ID" value="PWY96180.1"/>
    <property type="molecule type" value="Genomic_DNA"/>
</dbReference>
<feature type="domain" description="LysM" evidence="1">
    <location>
        <begin position="47"/>
        <end position="92"/>
    </location>
</feature>
<dbReference type="RefSeq" id="XP_025472941.1">
    <property type="nucleotide sequence ID" value="XM_025616128.1"/>
</dbReference>
<dbReference type="AlphaFoldDB" id="A0A317XGS0"/>
<dbReference type="PROSITE" id="PS51782">
    <property type="entry name" value="LYSM"/>
    <property type="match status" value="1"/>
</dbReference>
<evidence type="ECO:0000259" key="1">
    <source>
        <dbReference type="PROSITE" id="PS51782"/>
    </source>
</evidence>